<evidence type="ECO:0000313" key="5">
    <source>
        <dbReference type="Proteomes" id="UP000287651"/>
    </source>
</evidence>
<dbReference type="Proteomes" id="UP000287651">
    <property type="component" value="Unassembled WGS sequence"/>
</dbReference>
<dbReference type="GO" id="GO:0005737">
    <property type="term" value="C:cytoplasm"/>
    <property type="evidence" value="ECO:0007669"/>
    <property type="project" value="TreeGrafter"/>
</dbReference>
<feature type="coiled-coil region" evidence="3">
    <location>
        <begin position="85"/>
        <end position="112"/>
    </location>
</feature>
<sequence>MAAAASASSPTPHAAVTERRGIPGASFVEDVETYLNQSGLDANSSLAFLQERFFLMLVQAKIPDIEKCLDVVATLEAKKGTGEGKALLEKNLENAKASLEVLVADLQFLRDQVTITQVPVPIIMYVQVTVARVYNWDVHQRRIKQATKEE</sequence>
<dbReference type="PANTHER" id="PTHR12409:SF0">
    <property type="entry name" value="PREFOLDIN SUBUNIT 3"/>
    <property type="match status" value="1"/>
</dbReference>
<keyword evidence="2" id="KW-0143">Chaperone</keyword>
<name>A0A426ZZ88_ENSVE</name>
<protein>
    <recommendedName>
        <fullName evidence="6">Prefoldin subunit 3</fullName>
    </recommendedName>
</protein>
<evidence type="ECO:0008006" key="6">
    <source>
        <dbReference type="Google" id="ProtNLM"/>
    </source>
</evidence>
<dbReference type="InterPro" id="IPR016655">
    <property type="entry name" value="PFD3"/>
</dbReference>
<evidence type="ECO:0000256" key="2">
    <source>
        <dbReference type="ARBA" id="ARBA00023186"/>
    </source>
</evidence>
<dbReference type="EMBL" id="AMZH03004390">
    <property type="protein sequence ID" value="RRT69296.1"/>
    <property type="molecule type" value="Genomic_DNA"/>
</dbReference>
<organism evidence="4 5">
    <name type="scientific">Ensete ventricosum</name>
    <name type="common">Abyssinian banana</name>
    <name type="synonym">Musa ensete</name>
    <dbReference type="NCBI Taxonomy" id="4639"/>
    <lineage>
        <taxon>Eukaryota</taxon>
        <taxon>Viridiplantae</taxon>
        <taxon>Streptophyta</taxon>
        <taxon>Embryophyta</taxon>
        <taxon>Tracheophyta</taxon>
        <taxon>Spermatophyta</taxon>
        <taxon>Magnoliopsida</taxon>
        <taxon>Liliopsida</taxon>
        <taxon>Zingiberales</taxon>
        <taxon>Musaceae</taxon>
        <taxon>Ensete</taxon>
    </lineage>
</organism>
<comment type="similarity">
    <text evidence="1">Belongs to the prefoldin subunit alpha family.</text>
</comment>
<keyword evidence="3" id="KW-0175">Coiled coil</keyword>
<accession>A0A426ZZ88</accession>
<reference evidence="4 5" key="1">
    <citation type="journal article" date="2014" name="Agronomy (Basel)">
        <title>A Draft Genome Sequence for Ensete ventricosum, the Drought-Tolerant Tree Against Hunger.</title>
        <authorList>
            <person name="Harrison J."/>
            <person name="Moore K.A."/>
            <person name="Paszkiewicz K."/>
            <person name="Jones T."/>
            <person name="Grant M."/>
            <person name="Ambacheew D."/>
            <person name="Muzemil S."/>
            <person name="Studholme D.J."/>
        </authorList>
    </citation>
    <scope>NUCLEOTIDE SEQUENCE [LARGE SCALE GENOMIC DNA]</scope>
</reference>
<dbReference type="GO" id="GO:0007017">
    <property type="term" value="P:microtubule-based process"/>
    <property type="evidence" value="ECO:0007669"/>
    <property type="project" value="TreeGrafter"/>
</dbReference>
<dbReference type="GO" id="GO:0006457">
    <property type="term" value="P:protein folding"/>
    <property type="evidence" value="ECO:0007669"/>
    <property type="project" value="InterPro"/>
</dbReference>
<dbReference type="GO" id="GO:0007021">
    <property type="term" value="P:tubulin complex assembly"/>
    <property type="evidence" value="ECO:0007669"/>
    <property type="project" value="TreeGrafter"/>
</dbReference>
<dbReference type="SUPFAM" id="SSF46579">
    <property type="entry name" value="Prefoldin"/>
    <property type="match status" value="1"/>
</dbReference>
<evidence type="ECO:0000256" key="1">
    <source>
        <dbReference type="ARBA" id="ARBA00010048"/>
    </source>
</evidence>
<evidence type="ECO:0000256" key="3">
    <source>
        <dbReference type="SAM" id="Coils"/>
    </source>
</evidence>
<dbReference type="GO" id="GO:0016272">
    <property type="term" value="C:prefoldin complex"/>
    <property type="evidence" value="ECO:0007669"/>
    <property type="project" value="InterPro"/>
</dbReference>
<proteinExistence type="inferred from homology"/>
<dbReference type="PANTHER" id="PTHR12409">
    <property type="entry name" value="PREFOLDIN SUBUNIT 3"/>
    <property type="match status" value="1"/>
</dbReference>
<evidence type="ECO:0000313" key="4">
    <source>
        <dbReference type="EMBL" id="RRT69296.1"/>
    </source>
</evidence>
<comment type="caution">
    <text evidence="4">The sequence shown here is derived from an EMBL/GenBank/DDBJ whole genome shotgun (WGS) entry which is preliminary data.</text>
</comment>
<dbReference type="AlphaFoldDB" id="A0A426ZZ88"/>
<gene>
    <name evidence="4" type="ORF">B296_00013752</name>
</gene>
<dbReference type="GO" id="GO:0015631">
    <property type="term" value="F:tubulin binding"/>
    <property type="evidence" value="ECO:0007669"/>
    <property type="project" value="TreeGrafter"/>
</dbReference>